<keyword evidence="1" id="KW-0677">Repeat</keyword>
<feature type="domain" description="ABC transporter" evidence="5">
    <location>
        <begin position="332"/>
        <end position="532"/>
    </location>
</feature>
<dbReference type="InterPro" id="IPR050611">
    <property type="entry name" value="ABCF"/>
</dbReference>
<proteinExistence type="predicted"/>
<dbReference type="FunFam" id="3.40.50.300:FF:001320">
    <property type="entry name" value="Heme ABC transporter ATP-binding protein"/>
    <property type="match status" value="1"/>
</dbReference>
<sequence>MRPNTESAVVLREISFDWPDGTPALSDVTATFGRGRTGLIGANGSGKSTLLGLIAGQMTPTSGSIDVVGETSYLPQTLTLQVHSTVADLLGIGDRVDALRAIEAGDTSPELFDVVGDAWDIDTRAEHALHQAGLQGIELGREVGTLSGGESMLVAIAGLWLAAAPITLLDEPTNNLDRDARRRMYDMVRAWPGTLLVVSHDPALLELMDTTAELRENWITLFGGPLSEYREYVRHRQEAAHRDLRVAEQKLKTEQRQRVEAEIKLARRARSGRKDATDGNLPKILLGKRKRAAENTAGRVRTQAADKVREAREAIDTANESIRDDRHIRIELPDPDVPAGRRLAEIRSATGTIVIQGPERVAITGPNGAGKTTLLRTMWGVEPAVGDAHMVAHTDRVGYLAQRLDDLDPSESVLDTVSAAVPGVDPETIRGRLAQFLLRGDAVERLIGDLSGGERFRVALARLLLASPPIQLLVMDEPTNNLDMDSVDQLVEALSGFHGGLLVVSHDEDFLSRLGVTRSLSLRSGDVTSVGV</sequence>
<evidence type="ECO:0000313" key="7">
    <source>
        <dbReference type="Proteomes" id="UP000225108"/>
    </source>
</evidence>
<dbReference type="AlphaFoldDB" id="A0A2G3PQX0"/>
<keyword evidence="3" id="KW-0067">ATP-binding</keyword>
<dbReference type="RefSeq" id="WP_099381278.1">
    <property type="nucleotide sequence ID" value="NZ_PEBD01000004.1"/>
</dbReference>
<accession>A0A2G3PQX0</accession>
<dbReference type="Proteomes" id="UP000225108">
    <property type="component" value="Unassembled WGS sequence"/>
</dbReference>
<evidence type="ECO:0000256" key="2">
    <source>
        <dbReference type="ARBA" id="ARBA00022741"/>
    </source>
</evidence>
<dbReference type="PROSITE" id="PS00211">
    <property type="entry name" value="ABC_TRANSPORTER_1"/>
    <property type="match status" value="1"/>
</dbReference>
<gene>
    <name evidence="6" type="ORF">CSW57_02345</name>
</gene>
<name>A0A2G3PQX0_WILMA</name>
<evidence type="ECO:0000256" key="3">
    <source>
        <dbReference type="ARBA" id="ARBA00022840"/>
    </source>
</evidence>
<dbReference type="InterPro" id="IPR017871">
    <property type="entry name" value="ABC_transporter-like_CS"/>
</dbReference>
<comment type="caution">
    <text evidence="6">The sequence shown here is derived from an EMBL/GenBank/DDBJ whole genome shotgun (WGS) entry which is preliminary data.</text>
</comment>
<dbReference type="InterPro" id="IPR003439">
    <property type="entry name" value="ABC_transporter-like_ATP-bd"/>
</dbReference>
<evidence type="ECO:0000256" key="1">
    <source>
        <dbReference type="ARBA" id="ARBA00022737"/>
    </source>
</evidence>
<dbReference type="InterPro" id="IPR027417">
    <property type="entry name" value="P-loop_NTPase"/>
</dbReference>
<dbReference type="PANTHER" id="PTHR19211:SF6">
    <property type="entry name" value="BLL7188 PROTEIN"/>
    <property type="match status" value="1"/>
</dbReference>
<dbReference type="PROSITE" id="PS50893">
    <property type="entry name" value="ABC_TRANSPORTER_2"/>
    <property type="match status" value="2"/>
</dbReference>
<reference evidence="6 7" key="1">
    <citation type="submission" date="2017-10" db="EMBL/GenBank/DDBJ databases">
        <title>The draft genome sequence of Williamsia sp. BULT 1.1 isolated from the semi-arid grassland soils from South Africa.</title>
        <authorList>
            <person name="Kabwe M.H."/>
            <person name="Govender N."/>
            <person name="Mutseka Lunga P."/>
            <person name="Vikram S."/>
            <person name="Makhalanyane T.P."/>
        </authorList>
    </citation>
    <scope>NUCLEOTIDE SEQUENCE [LARGE SCALE GENOMIC DNA]</scope>
    <source>
        <strain evidence="6 7">BULT 1.1</strain>
    </source>
</reference>
<evidence type="ECO:0000256" key="4">
    <source>
        <dbReference type="SAM" id="Coils"/>
    </source>
</evidence>
<evidence type="ECO:0000313" key="6">
    <source>
        <dbReference type="EMBL" id="PHV68123.1"/>
    </source>
</evidence>
<dbReference type="GO" id="GO:0005524">
    <property type="term" value="F:ATP binding"/>
    <property type="evidence" value="ECO:0007669"/>
    <property type="project" value="UniProtKB-KW"/>
</dbReference>
<keyword evidence="4" id="KW-0175">Coiled coil</keyword>
<dbReference type="SUPFAM" id="SSF52540">
    <property type="entry name" value="P-loop containing nucleoside triphosphate hydrolases"/>
    <property type="match status" value="2"/>
</dbReference>
<organism evidence="6 7">
    <name type="scientific">Williamsia marianensis</name>
    <dbReference type="NCBI Taxonomy" id="85044"/>
    <lineage>
        <taxon>Bacteria</taxon>
        <taxon>Bacillati</taxon>
        <taxon>Actinomycetota</taxon>
        <taxon>Actinomycetes</taxon>
        <taxon>Mycobacteriales</taxon>
        <taxon>Nocardiaceae</taxon>
        <taxon>Williamsia</taxon>
    </lineage>
</organism>
<dbReference type="EMBL" id="PEBD01000004">
    <property type="protein sequence ID" value="PHV68123.1"/>
    <property type="molecule type" value="Genomic_DNA"/>
</dbReference>
<feature type="domain" description="ABC transporter" evidence="5">
    <location>
        <begin position="9"/>
        <end position="241"/>
    </location>
</feature>
<protein>
    <submittedName>
        <fullName evidence="6">ABC transporter</fullName>
    </submittedName>
</protein>
<feature type="coiled-coil region" evidence="4">
    <location>
        <begin position="237"/>
        <end position="264"/>
    </location>
</feature>
<evidence type="ECO:0000259" key="5">
    <source>
        <dbReference type="PROSITE" id="PS50893"/>
    </source>
</evidence>
<dbReference type="CDD" id="cd03221">
    <property type="entry name" value="ABCF_EF-3"/>
    <property type="match status" value="1"/>
</dbReference>
<dbReference type="PANTHER" id="PTHR19211">
    <property type="entry name" value="ATP-BINDING TRANSPORT PROTEIN-RELATED"/>
    <property type="match status" value="1"/>
</dbReference>
<dbReference type="SMART" id="SM00382">
    <property type="entry name" value="AAA"/>
    <property type="match status" value="2"/>
</dbReference>
<dbReference type="GO" id="GO:0016887">
    <property type="term" value="F:ATP hydrolysis activity"/>
    <property type="evidence" value="ECO:0007669"/>
    <property type="project" value="InterPro"/>
</dbReference>
<keyword evidence="2" id="KW-0547">Nucleotide-binding</keyword>
<dbReference type="Gene3D" id="3.40.50.300">
    <property type="entry name" value="P-loop containing nucleotide triphosphate hydrolases"/>
    <property type="match status" value="2"/>
</dbReference>
<dbReference type="Pfam" id="PF00005">
    <property type="entry name" value="ABC_tran"/>
    <property type="match status" value="2"/>
</dbReference>
<dbReference type="InterPro" id="IPR003593">
    <property type="entry name" value="AAA+_ATPase"/>
</dbReference>